<reference evidence="1 2" key="1">
    <citation type="submission" date="2024-03" db="EMBL/GenBank/DDBJ databases">
        <title>Community enrichment and isolation of bacterial strains for fucoidan degradation.</title>
        <authorList>
            <person name="Sichert A."/>
        </authorList>
    </citation>
    <scope>NUCLEOTIDE SEQUENCE [LARGE SCALE GENOMIC DNA]</scope>
    <source>
        <strain evidence="1 2">AS62</strain>
    </source>
</reference>
<proteinExistence type="predicted"/>
<comment type="caution">
    <text evidence="1">The sequence shown here is derived from an EMBL/GenBank/DDBJ whole genome shotgun (WGS) entry which is preliminary data.</text>
</comment>
<evidence type="ECO:0000313" key="2">
    <source>
        <dbReference type="Proteomes" id="UP001477870"/>
    </source>
</evidence>
<evidence type="ECO:0008006" key="3">
    <source>
        <dbReference type="Google" id="ProtNLM"/>
    </source>
</evidence>
<dbReference type="Proteomes" id="UP001477870">
    <property type="component" value="Unassembled WGS sequence"/>
</dbReference>
<organism evidence="1 2">
    <name type="scientific">Ahrensia kielensis</name>
    <dbReference type="NCBI Taxonomy" id="76980"/>
    <lineage>
        <taxon>Bacteria</taxon>
        <taxon>Pseudomonadati</taxon>
        <taxon>Pseudomonadota</taxon>
        <taxon>Alphaproteobacteria</taxon>
        <taxon>Hyphomicrobiales</taxon>
        <taxon>Ahrensiaceae</taxon>
        <taxon>Ahrensia</taxon>
    </lineage>
</organism>
<name>A0ABU9T9C1_9HYPH</name>
<dbReference type="RefSeq" id="WP_342848674.1">
    <property type="nucleotide sequence ID" value="NZ_JBBMQO010000006.1"/>
</dbReference>
<sequence length="251" mass="28516">MEYQNCLSPDDLKTICSLFAQNNNVPKPLIIALCHHNASICHPLLLASSILTNDDLIEIIDAKGLEHARIITRRSNIGPKLRFHLREQNDERIDRALELRQMPLQVEGSVSPAFKNIRVHQINSALDEEFIQLTKESDISFIHTALVDNLALEFVSVRNLCSDFTSRNLPIALHYLRLSTQTAWLVFVSLAHETNISDDVHAQFVKTYENLDYSISVATVKSWQQDDLRARKIYSNVANQSRSELIKKAAS</sequence>
<gene>
    <name evidence="1" type="ORF">WNY59_12210</name>
</gene>
<dbReference type="EMBL" id="JBBMQO010000006">
    <property type="protein sequence ID" value="MEM5502349.1"/>
    <property type="molecule type" value="Genomic_DNA"/>
</dbReference>
<accession>A0ABU9T9C1</accession>
<evidence type="ECO:0000313" key="1">
    <source>
        <dbReference type="EMBL" id="MEM5502349.1"/>
    </source>
</evidence>
<keyword evidence="2" id="KW-1185">Reference proteome</keyword>
<protein>
    <recommendedName>
        <fullName evidence="3">DUF2336 domain-containing protein</fullName>
    </recommendedName>
</protein>